<name>A0A183EA56_9BILA</name>
<evidence type="ECO:0000313" key="1">
    <source>
        <dbReference type="WBParaSite" id="GPUH_0001787201-mRNA-1"/>
    </source>
</evidence>
<sequence length="115" mass="14045">LVLRMVADLELLCYCDFLMAAVSFWRWKIQQHLRLFSSSWPVLDFIHRTISWYWTIRNVFTRMRTTIVHFANLNSARESWFIWNENDLLTFQSAVFVLIDQLWENFLHGNRVKLF</sequence>
<reference evidence="1" key="1">
    <citation type="submission" date="2016-06" db="UniProtKB">
        <authorList>
            <consortium name="WormBaseParasite"/>
        </authorList>
    </citation>
    <scope>IDENTIFICATION</scope>
</reference>
<organism evidence="1">
    <name type="scientific">Gongylonema pulchrum</name>
    <dbReference type="NCBI Taxonomy" id="637853"/>
    <lineage>
        <taxon>Eukaryota</taxon>
        <taxon>Metazoa</taxon>
        <taxon>Ecdysozoa</taxon>
        <taxon>Nematoda</taxon>
        <taxon>Chromadorea</taxon>
        <taxon>Rhabditida</taxon>
        <taxon>Spirurina</taxon>
        <taxon>Spiruromorpha</taxon>
        <taxon>Spiruroidea</taxon>
        <taxon>Gongylonematidae</taxon>
        <taxon>Gongylonema</taxon>
    </lineage>
</organism>
<accession>A0A183EA56</accession>
<proteinExistence type="predicted"/>
<protein>
    <submittedName>
        <fullName evidence="1">EXS domain-containing protein</fullName>
    </submittedName>
</protein>
<dbReference type="AlphaFoldDB" id="A0A183EA56"/>
<dbReference type="WBParaSite" id="GPUH_0001787201-mRNA-1">
    <property type="protein sequence ID" value="GPUH_0001787201-mRNA-1"/>
    <property type="gene ID" value="GPUH_0001787201"/>
</dbReference>